<comment type="caution">
    <text evidence="4">The sequence shown here is derived from an EMBL/GenBank/DDBJ whole genome shotgun (WGS) entry which is preliminary data.</text>
</comment>
<reference evidence="4" key="1">
    <citation type="submission" date="2022-11" db="EMBL/GenBank/DDBJ databases">
        <authorList>
            <person name="Scott C."/>
            <person name="Bruce N."/>
        </authorList>
    </citation>
    <scope>NUCLEOTIDE SEQUENCE</scope>
</reference>
<proteinExistence type="inferred from homology"/>
<dbReference type="PANTHER" id="PTHR33643">
    <property type="entry name" value="UREASE ACCESSORY PROTEIN D"/>
    <property type="match status" value="1"/>
</dbReference>
<dbReference type="Pfam" id="PF05132">
    <property type="entry name" value="RNA_pol_Rpc4"/>
    <property type="match status" value="1"/>
</dbReference>
<accession>A0A9P1GTE7</accession>
<keyword evidence="2" id="KW-0143">Chaperone</keyword>
<gene>
    <name evidence="4" type="ORF">PPNO1_LOCUS30</name>
</gene>
<keyword evidence="5" id="KW-1185">Reference proteome</keyword>
<name>A0A9P1GTE7_9PEZI</name>
<feature type="compositionally biased region" description="Basic and acidic residues" evidence="3">
    <location>
        <begin position="301"/>
        <end position="327"/>
    </location>
</feature>
<dbReference type="OrthoDB" id="5550464at2759"/>
<evidence type="ECO:0000256" key="2">
    <source>
        <dbReference type="ARBA" id="ARBA00023186"/>
    </source>
</evidence>
<feature type="region of interest" description="Disordered" evidence="3">
    <location>
        <begin position="571"/>
        <end position="591"/>
    </location>
</feature>
<dbReference type="EMBL" id="CALLCH030000001">
    <property type="protein sequence ID" value="CAI4210223.1"/>
    <property type="molecule type" value="Genomic_DNA"/>
</dbReference>
<dbReference type="InterPro" id="IPR007811">
    <property type="entry name" value="RPC4"/>
</dbReference>
<dbReference type="AlphaFoldDB" id="A0A9P1GTE7"/>
<feature type="compositionally biased region" description="Acidic residues" evidence="3">
    <location>
        <begin position="571"/>
        <end position="583"/>
    </location>
</feature>
<dbReference type="InterPro" id="IPR002669">
    <property type="entry name" value="UreD"/>
</dbReference>
<dbReference type="Proteomes" id="UP000838763">
    <property type="component" value="Unassembled WGS sequence"/>
</dbReference>
<dbReference type="GO" id="GO:0016151">
    <property type="term" value="F:nickel cation binding"/>
    <property type="evidence" value="ECO:0007669"/>
    <property type="project" value="InterPro"/>
</dbReference>
<dbReference type="GO" id="GO:0003677">
    <property type="term" value="F:DNA binding"/>
    <property type="evidence" value="ECO:0007669"/>
    <property type="project" value="InterPro"/>
</dbReference>
<dbReference type="PANTHER" id="PTHR33643:SF1">
    <property type="entry name" value="UREASE ACCESSORY PROTEIN D"/>
    <property type="match status" value="1"/>
</dbReference>
<protein>
    <recommendedName>
        <fullName evidence="6">UreD-domain-containing protein</fullName>
    </recommendedName>
</protein>
<evidence type="ECO:0000256" key="1">
    <source>
        <dbReference type="ARBA" id="ARBA00007177"/>
    </source>
</evidence>
<organism evidence="4 5">
    <name type="scientific">Parascedosporium putredinis</name>
    <dbReference type="NCBI Taxonomy" id="1442378"/>
    <lineage>
        <taxon>Eukaryota</taxon>
        <taxon>Fungi</taxon>
        <taxon>Dikarya</taxon>
        <taxon>Ascomycota</taxon>
        <taxon>Pezizomycotina</taxon>
        <taxon>Sordariomycetes</taxon>
        <taxon>Hypocreomycetidae</taxon>
        <taxon>Microascales</taxon>
        <taxon>Microascaceae</taxon>
        <taxon>Parascedosporium</taxon>
    </lineage>
</organism>
<evidence type="ECO:0008006" key="6">
    <source>
        <dbReference type="Google" id="ProtNLM"/>
    </source>
</evidence>
<feature type="compositionally biased region" description="Polar residues" evidence="3">
    <location>
        <begin position="266"/>
        <end position="277"/>
    </location>
</feature>
<dbReference type="GO" id="GO:0005666">
    <property type="term" value="C:RNA polymerase III complex"/>
    <property type="evidence" value="ECO:0007669"/>
    <property type="project" value="InterPro"/>
</dbReference>
<evidence type="ECO:0000313" key="5">
    <source>
        <dbReference type="Proteomes" id="UP000838763"/>
    </source>
</evidence>
<evidence type="ECO:0000256" key="3">
    <source>
        <dbReference type="SAM" id="MobiDB-lite"/>
    </source>
</evidence>
<evidence type="ECO:0000313" key="4">
    <source>
        <dbReference type="EMBL" id="CAI4210223.1"/>
    </source>
</evidence>
<dbReference type="GO" id="GO:0006383">
    <property type="term" value="P:transcription by RNA polymerase III"/>
    <property type="evidence" value="ECO:0007669"/>
    <property type="project" value="InterPro"/>
</dbReference>
<comment type="similarity">
    <text evidence="1">Belongs to the UreD family.</text>
</comment>
<feature type="region of interest" description="Disordered" evidence="3">
    <location>
        <begin position="266"/>
        <end position="329"/>
    </location>
</feature>
<dbReference type="Pfam" id="PF01774">
    <property type="entry name" value="UreD"/>
    <property type="match status" value="1"/>
</dbReference>
<feature type="region of interest" description="Disordered" evidence="3">
    <location>
        <begin position="516"/>
        <end position="554"/>
    </location>
</feature>
<sequence>MFADAIITTEQLIKVSVTGQGRIVAKILPNGATGLEIVEYQYPLKLIAPKPAPHHRSASVFLLSYGGGLVGGDQVTLAIDVLPNAKLSLVTQGHTKVFKSANPDIVTRQTMTFNIQDKAAICLLPDPVQPFKDSVYEQRKVKDRLLVRDAVKLDGQDQLLAGKALQEVMHQQAVFGTLILRGRLMTSLANFFLSEFAALPRLGARGFKSSKPLAAQGSAEAELEAWRAQRLAAEKENGVLCRHTTNQSQTHAKLHNERAYRYHSSLQAPTQASNATALSREAPKAAASSSSRGRLRPKVVRRNEEEREKLAQQEAKKDSERAAEERRLRGRSRLFRGGFSFGGSGRGGFIGGGAGRSRGNHQFEGIERPWEVRINTDKLGSSTPSAQDAEDAEEEEMAFMAVHSQPGRKPLGITRKEVKEAETVVVTAAELEAQMNEDDDEEVEDLWVGDAPKSPAPVPKPDDKVWSAAPEDHVRIKTEDGQVHSFIPPSSGAIDFDAMRNVPLPEDTAAAVGLKEPVEATGSRVPSVTGPEGSKPPRKAKKSAGVPTEEEEWKQDSYAYVLQTLAATSLQDEEEAAKEEGDDGGAAREATNALNDPMPFLCKFGPIMPPLRPKARPEPLIKNEPTDTVMLDQLSAVDLTAEQHGSSAIEAGEGEDQGPFAHSGFIGKLVIRKSGKAELDFGGIRYQMSRGIKSSGVTSYMVLEESETKKPGQDEYAGRAIAMGTLLGKFNFGPVYNEQKEWIVTEEDLKPPAEKDNA</sequence>